<accession>A0A3B6NHC0</accession>
<keyword evidence="9" id="KW-1185">Reference proteome</keyword>
<dbReference type="GO" id="GO:0005634">
    <property type="term" value="C:nucleus"/>
    <property type="evidence" value="ECO:0007669"/>
    <property type="project" value="UniProtKB-SubCell"/>
</dbReference>
<evidence type="ECO:0000256" key="5">
    <source>
        <dbReference type="ARBA" id="ARBA00023242"/>
    </source>
</evidence>
<feature type="region of interest" description="Disordered" evidence="6">
    <location>
        <begin position="276"/>
        <end position="296"/>
    </location>
</feature>
<feature type="region of interest" description="Disordered" evidence="6">
    <location>
        <begin position="210"/>
        <end position="243"/>
    </location>
</feature>
<feature type="region of interest" description="Disordered" evidence="6">
    <location>
        <begin position="694"/>
        <end position="753"/>
    </location>
</feature>
<keyword evidence="2" id="KW-0805">Transcription regulation</keyword>
<dbReference type="Gramene" id="TraesCS6A03G0028200.1">
    <property type="protein sequence ID" value="TraesCS6A03G0028200.1.CDS"/>
    <property type="gene ID" value="TraesCS6A03G0028200"/>
</dbReference>
<dbReference type="GO" id="GO:0006355">
    <property type="term" value="P:regulation of DNA-templated transcription"/>
    <property type="evidence" value="ECO:0007669"/>
    <property type="project" value="UniProtKB-ARBA"/>
</dbReference>
<dbReference type="SMART" id="SM00717">
    <property type="entry name" value="SANT"/>
    <property type="match status" value="1"/>
</dbReference>
<dbReference type="InterPro" id="IPR001005">
    <property type="entry name" value="SANT/Myb"/>
</dbReference>
<organism evidence="8">
    <name type="scientific">Triticum aestivum</name>
    <name type="common">Wheat</name>
    <dbReference type="NCBI Taxonomy" id="4565"/>
    <lineage>
        <taxon>Eukaryota</taxon>
        <taxon>Viridiplantae</taxon>
        <taxon>Streptophyta</taxon>
        <taxon>Embryophyta</taxon>
        <taxon>Tracheophyta</taxon>
        <taxon>Spermatophyta</taxon>
        <taxon>Magnoliopsida</taxon>
        <taxon>Liliopsida</taxon>
        <taxon>Poales</taxon>
        <taxon>Poaceae</taxon>
        <taxon>BOP clade</taxon>
        <taxon>Pooideae</taxon>
        <taxon>Triticodae</taxon>
        <taxon>Triticeae</taxon>
        <taxon>Triticinae</taxon>
        <taxon>Triticum</taxon>
    </lineage>
</organism>
<dbReference type="Gramene" id="TraesCS6A02G013200.2">
    <property type="protein sequence ID" value="TraesCS6A02G013200.2"/>
    <property type="gene ID" value="TraesCS6A02G013200"/>
</dbReference>
<evidence type="ECO:0000256" key="6">
    <source>
        <dbReference type="SAM" id="MobiDB-lite"/>
    </source>
</evidence>
<evidence type="ECO:0000256" key="4">
    <source>
        <dbReference type="ARBA" id="ARBA00023163"/>
    </source>
</evidence>
<feature type="compositionally biased region" description="Basic residues" evidence="6">
    <location>
        <begin position="149"/>
        <end position="163"/>
    </location>
</feature>
<reference evidence="8" key="2">
    <citation type="submission" date="2018-10" db="UniProtKB">
        <authorList>
            <consortium name="EnsemblPlants"/>
        </authorList>
    </citation>
    <scope>IDENTIFICATION</scope>
</reference>
<dbReference type="Proteomes" id="UP000019116">
    <property type="component" value="Chromosome 6A"/>
</dbReference>
<dbReference type="STRING" id="4565.A0A3B6NHC0"/>
<dbReference type="PROSITE" id="PS50090">
    <property type="entry name" value="MYB_LIKE"/>
    <property type="match status" value="1"/>
</dbReference>
<proteinExistence type="predicted"/>
<gene>
    <name evidence="8" type="primary">LOC123131607</name>
</gene>
<dbReference type="Gramene" id="TraesARI6A03G03193430.1">
    <property type="protein sequence ID" value="TraesARI6A03G03193430.1"/>
    <property type="gene ID" value="TraesARI6A03G03193430"/>
</dbReference>
<feature type="compositionally biased region" description="Low complexity" evidence="6">
    <location>
        <begin position="517"/>
        <end position="532"/>
    </location>
</feature>
<feature type="compositionally biased region" description="Basic and acidic residues" evidence="6">
    <location>
        <begin position="740"/>
        <end position="753"/>
    </location>
</feature>
<evidence type="ECO:0000259" key="7">
    <source>
        <dbReference type="PROSITE" id="PS50090"/>
    </source>
</evidence>
<feature type="region of interest" description="Disordered" evidence="6">
    <location>
        <begin position="104"/>
        <end position="164"/>
    </location>
</feature>
<protein>
    <recommendedName>
        <fullName evidence="7">Myb-like domain-containing protein</fullName>
    </recommendedName>
</protein>
<feature type="region of interest" description="Disordered" evidence="6">
    <location>
        <begin position="517"/>
        <end position="536"/>
    </location>
</feature>
<evidence type="ECO:0000256" key="2">
    <source>
        <dbReference type="ARBA" id="ARBA00023015"/>
    </source>
</evidence>
<feature type="region of interest" description="Disordered" evidence="6">
    <location>
        <begin position="56"/>
        <end position="78"/>
    </location>
</feature>
<dbReference type="Gramene" id="TraesNOR6A03G03268880.1">
    <property type="protein sequence ID" value="TraesNOR6A03G03268880.1"/>
    <property type="gene ID" value="TraesNOR6A03G03268880"/>
</dbReference>
<keyword evidence="4" id="KW-0804">Transcription</keyword>
<feature type="compositionally biased region" description="Low complexity" evidence="6">
    <location>
        <begin position="61"/>
        <end position="78"/>
    </location>
</feature>
<dbReference type="Gene3D" id="1.10.10.60">
    <property type="entry name" value="Homeodomain-like"/>
    <property type="match status" value="1"/>
</dbReference>
<dbReference type="GeneID" id="123131607"/>
<dbReference type="EnsemblPlants" id="TraesCS6A02G013200.2">
    <property type="protein sequence ID" value="TraesCS6A02G013200.2"/>
    <property type="gene ID" value="TraesCS6A02G013200"/>
</dbReference>
<dbReference type="PANTHER" id="PTHR21654">
    <property type="entry name" value="FI21293P1"/>
    <property type="match status" value="1"/>
</dbReference>
<keyword evidence="3" id="KW-0238">DNA-binding</keyword>
<feature type="region of interest" description="Disordered" evidence="6">
    <location>
        <begin position="341"/>
        <end position="434"/>
    </location>
</feature>
<dbReference type="Pfam" id="PF13837">
    <property type="entry name" value="Myb_DNA-bind_4"/>
    <property type="match status" value="1"/>
</dbReference>
<feature type="compositionally biased region" description="Gly residues" evidence="6">
    <location>
        <begin position="341"/>
        <end position="355"/>
    </location>
</feature>
<keyword evidence="5" id="KW-0539">Nucleus</keyword>
<evidence type="ECO:0000256" key="1">
    <source>
        <dbReference type="ARBA" id="ARBA00004123"/>
    </source>
</evidence>
<dbReference type="SMR" id="A0A3B6NHC0"/>
<dbReference type="Gramene" id="TraesSTA6A03G03229280.1">
    <property type="protein sequence ID" value="TraesSTA6A03G03229280.1"/>
    <property type="gene ID" value="TraesSTA6A03G03229280"/>
</dbReference>
<dbReference type="KEGG" id="taes:123131607"/>
<reference evidence="8" key="1">
    <citation type="submission" date="2018-08" db="EMBL/GenBank/DDBJ databases">
        <authorList>
            <person name="Rossello M."/>
        </authorList>
    </citation>
    <scope>NUCLEOTIDE SEQUENCE [LARGE SCALE GENOMIC DNA]</scope>
    <source>
        <strain evidence="8">cv. Chinese Spring</strain>
    </source>
</reference>
<dbReference type="InterPro" id="IPR044822">
    <property type="entry name" value="Myb_DNA-bind_4"/>
</dbReference>
<dbReference type="CDD" id="cd12203">
    <property type="entry name" value="GT1"/>
    <property type="match status" value="1"/>
</dbReference>
<feature type="compositionally biased region" description="Basic residues" evidence="6">
    <location>
        <begin position="108"/>
        <end position="119"/>
    </location>
</feature>
<dbReference type="OMA" id="NIHRMAS"/>
<sequence length="753" mass="79606">MQSGYGGVSEFQQFIMDGGFAMAAAPQQQAQAAAAAAAAAGGQELGAPFRYQPLHHHAMQHHPQQQQQQHPAQMPPHFAHFGVAPAAAAAGGIPFTQQFLNHQAAAAGHHHQQHHHLQLFHHEQQQQQQQQQHHKPQPPPARWAPQQQHHQHPHQQQQHHHHQLGLDVEAAAVPESSRATSGGAAPPGVPPFLAAAMNFKLAVDPGGGSGATDDALNDGTGGGGGAGSGMMLHGGGGGDDEAATESRLRRWTGEEETSIKEPTWRPLDIDYIHSTSSSSKRAGAGKEKVATPESPAPVAPAANYFKKAGGGDDNAGAAASAGGGGGNYKLFSELEAIYKPGSGGGAGQTGSGSGLTGDDNAILPPPSMADLPGGALAAAVDAPQANTSETSAGEDAPAVLQPQPPPPPQASVGEARRKRKRRRQEQQQQLTASASFFEQLVQRLIEHQEGLHRQFLDAMERRERERAARDEAWRRQEADKFAREAAARAQDRASAAARETAIIAYLEKLSGETITLPQQPAANPAAPTSADDATSHDAGRELVPYECGELSLPLMSSSSRWPKHEVEALIRVRSGLDNRFQEPGLKGPLWEEVSARMAAAGYGGRSAKRCKEKWENINKYFRKAKESGKKRPAHAKTCPYFDELDRLYSRSGHGSGASSGAGNTSAKATANAIATADDAANKASSELLDAVVKYPTDTHYGPPPGFPNDGKEDGAAQHDGEGDVDMGRASGRAGEDHDDEAGQSHGHDDDDDH</sequence>
<name>A0A3B6NHC0_WHEAT</name>
<dbReference type="PANTHER" id="PTHR21654:SF31">
    <property type="entry name" value="OS02G0104500 PROTEIN"/>
    <property type="match status" value="1"/>
</dbReference>
<feature type="domain" description="Myb-like" evidence="7">
    <location>
        <begin position="559"/>
        <end position="618"/>
    </location>
</feature>
<evidence type="ECO:0000313" key="9">
    <source>
        <dbReference type="Proteomes" id="UP000019116"/>
    </source>
</evidence>
<evidence type="ECO:0000313" key="8">
    <source>
        <dbReference type="EnsemblPlants" id="TraesCS6A02G013200.2"/>
    </source>
</evidence>
<dbReference type="AlphaFoldDB" id="A0A3B6NHC0"/>
<dbReference type="PaxDb" id="4565-Traes_6AS_52AE4A6E2.1"/>
<feature type="compositionally biased region" description="Gly residues" evidence="6">
    <location>
        <begin position="219"/>
        <end position="237"/>
    </location>
</feature>
<dbReference type="FunFam" id="1.10.10.60:FF:000092">
    <property type="entry name" value="Trihelix transcription factor GT-2"/>
    <property type="match status" value="1"/>
</dbReference>
<evidence type="ECO:0000256" key="3">
    <source>
        <dbReference type="ARBA" id="ARBA00023125"/>
    </source>
</evidence>
<dbReference type="GO" id="GO:0003677">
    <property type="term" value="F:DNA binding"/>
    <property type="evidence" value="ECO:0007669"/>
    <property type="project" value="UniProtKB-KW"/>
</dbReference>
<feature type="compositionally biased region" description="Basic and acidic residues" evidence="6">
    <location>
        <begin position="709"/>
        <end position="721"/>
    </location>
</feature>
<comment type="subcellular location">
    <subcellularLocation>
        <location evidence="1">Nucleus</location>
    </subcellularLocation>
</comment>
<dbReference type="RefSeq" id="XP_044407201.1">
    <property type="nucleotide sequence ID" value="XM_044551266.1"/>
</dbReference>
<dbReference type="OrthoDB" id="691673at2759"/>